<dbReference type="Gene3D" id="3.30.1240.10">
    <property type="match status" value="1"/>
</dbReference>
<dbReference type="PANTHER" id="PTHR10000">
    <property type="entry name" value="PHOSPHOSERINE PHOSPHATASE"/>
    <property type="match status" value="1"/>
</dbReference>
<protein>
    <recommendedName>
        <fullName evidence="3">HAD family hydrolase</fullName>
    </recommendedName>
</protein>
<organism evidence="1 2">
    <name type="scientific">Flavobacterium noncentrifugens</name>
    <dbReference type="NCBI Taxonomy" id="1128970"/>
    <lineage>
        <taxon>Bacteria</taxon>
        <taxon>Pseudomonadati</taxon>
        <taxon>Bacteroidota</taxon>
        <taxon>Flavobacteriia</taxon>
        <taxon>Flavobacteriales</taxon>
        <taxon>Flavobacteriaceae</taxon>
        <taxon>Flavobacterium</taxon>
    </lineage>
</organism>
<dbReference type="Gene3D" id="3.40.50.1000">
    <property type="entry name" value="HAD superfamily/HAD-like"/>
    <property type="match status" value="1"/>
</dbReference>
<name>A0A1G8VXT6_9FLAO</name>
<accession>A0A1G8VXT6</accession>
<dbReference type="InterPro" id="IPR006379">
    <property type="entry name" value="HAD-SF_hydro_IIB"/>
</dbReference>
<dbReference type="GO" id="GO:0000287">
    <property type="term" value="F:magnesium ion binding"/>
    <property type="evidence" value="ECO:0007669"/>
    <property type="project" value="TreeGrafter"/>
</dbReference>
<dbReference type="InterPro" id="IPR023214">
    <property type="entry name" value="HAD_sf"/>
</dbReference>
<dbReference type="CDD" id="cd07518">
    <property type="entry name" value="HAD_YbiV-Like"/>
    <property type="match status" value="1"/>
</dbReference>
<dbReference type="SFLD" id="SFLDG01144">
    <property type="entry name" value="C2.B.4:_PGP_Like"/>
    <property type="match status" value="1"/>
</dbReference>
<proteinExistence type="predicted"/>
<reference evidence="1 2" key="1">
    <citation type="submission" date="2016-10" db="EMBL/GenBank/DDBJ databases">
        <authorList>
            <person name="de Groot N.N."/>
        </authorList>
    </citation>
    <scope>NUCLEOTIDE SEQUENCE [LARGE SCALE GENOMIC DNA]</scope>
    <source>
        <strain evidence="1 2">CGMCC 1.10076</strain>
    </source>
</reference>
<dbReference type="NCBIfam" id="TIGR00099">
    <property type="entry name" value="Cof-subfamily"/>
    <property type="match status" value="1"/>
</dbReference>
<evidence type="ECO:0000313" key="1">
    <source>
        <dbReference type="EMBL" id="SDJ70613.1"/>
    </source>
</evidence>
<dbReference type="RefSeq" id="WP_091393463.1">
    <property type="nucleotide sequence ID" value="NZ_BKAI01000003.1"/>
</dbReference>
<dbReference type="SFLD" id="SFLDG01140">
    <property type="entry name" value="C2.B:_Phosphomannomutase_and_P"/>
    <property type="match status" value="1"/>
</dbReference>
<dbReference type="EMBL" id="FNEZ01000002">
    <property type="protein sequence ID" value="SDJ70613.1"/>
    <property type="molecule type" value="Genomic_DNA"/>
</dbReference>
<dbReference type="InterPro" id="IPR000150">
    <property type="entry name" value="Cof"/>
</dbReference>
<sequence>MIKLVVADMDGTLLDDQKKLPADFFEVLERLQQKGILFCVASGRQYYTLLEEFFDIRDSIVFCAENGTYVVYKNDVIHLDTMKKSDAIQLIKVGRKIKNAFLVLCCKDSAYVENTDVAFLDEVRKYYKRLEIVGDLTQVEDEILKVTLCDFGDSEKNSYTYYSDFEKDFKVAISGKIWLDITNLSANKGTAIKQLQKDFNISFDETLVFGDFLNDLEMMETAKFSYAMKNSHPEILEAASFVTQFSNNESGVTKTIKYLCCPEVLPV</sequence>
<keyword evidence="2" id="KW-1185">Reference proteome</keyword>
<dbReference type="PANTHER" id="PTHR10000:SF8">
    <property type="entry name" value="HAD SUPERFAMILY HYDROLASE-LIKE, TYPE 3"/>
    <property type="match status" value="1"/>
</dbReference>
<gene>
    <name evidence="1" type="ORF">SAMN04487935_1553</name>
</gene>
<dbReference type="Pfam" id="PF08282">
    <property type="entry name" value="Hydrolase_3"/>
    <property type="match status" value="1"/>
</dbReference>
<dbReference type="AlphaFoldDB" id="A0A1G8VXT6"/>
<evidence type="ECO:0008006" key="3">
    <source>
        <dbReference type="Google" id="ProtNLM"/>
    </source>
</evidence>
<dbReference type="GO" id="GO:0005829">
    <property type="term" value="C:cytosol"/>
    <property type="evidence" value="ECO:0007669"/>
    <property type="project" value="TreeGrafter"/>
</dbReference>
<dbReference type="SUPFAM" id="SSF56784">
    <property type="entry name" value="HAD-like"/>
    <property type="match status" value="1"/>
</dbReference>
<dbReference type="GO" id="GO:0016791">
    <property type="term" value="F:phosphatase activity"/>
    <property type="evidence" value="ECO:0007669"/>
    <property type="project" value="TreeGrafter"/>
</dbReference>
<evidence type="ECO:0000313" key="2">
    <source>
        <dbReference type="Proteomes" id="UP000199580"/>
    </source>
</evidence>
<dbReference type="STRING" id="1128970.SAMN04487935_1553"/>
<dbReference type="InterPro" id="IPR036412">
    <property type="entry name" value="HAD-like_sf"/>
</dbReference>
<dbReference type="SFLD" id="SFLDS00003">
    <property type="entry name" value="Haloacid_Dehalogenase"/>
    <property type="match status" value="1"/>
</dbReference>
<dbReference type="OrthoDB" id="9814970at2"/>
<dbReference type="Proteomes" id="UP000199580">
    <property type="component" value="Unassembled WGS sequence"/>
</dbReference>
<dbReference type="NCBIfam" id="TIGR01484">
    <property type="entry name" value="HAD-SF-IIB"/>
    <property type="match status" value="1"/>
</dbReference>